<dbReference type="SMART" id="SM00225">
    <property type="entry name" value="BTB"/>
    <property type="match status" value="1"/>
</dbReference>
<evidence type="ECO:0000313" key="3">
    <source>
        <dbReference type="Proteomes" id="UP001610335"/>
    </source>
</evidence>
<dbReference type="PROSITE" id="PS50097">
    <property type="entry name" value="BTB"/>
    <property type="match status" value="1"/>
</dbReference>
<dbReference type="PANTHER" id="PTHR47843:SF5">
    <property type="entry name" value="BTB_POZ DOMAIN PROTEIN"/>
    <property type="match status" value="1"/>
</dbReference>
<dbReference type="InterPro" id="IPR011333">
    <property type="entry name" value="SKP1/BTB/POZ_sf"/>
</dbReference>
<evidence type="ECO:0000259" key="1">
    <source>
        <dbReference type="PROSITE" id="PS50097"/>
    </source>
</evidence>
<reference evidence="2 3" key="1">
    <citation type="submission" date="2024-07" db="EMBL/GenBank/DDBJ databases">
        <title>Section-level genome sequencing and comparative genomics of Aspergillus sections Usti and Cavernicolus.</title>
        <authorList>
            <consortium name="Lawrence Berkeley National Laboratory"/>
            <person name="Nybo J.L."/>
            <person name="Vesth T.C."/>
            <person name="Theobald S."/>
            <person name="Frisvad J.C."/>
            <person name="Larsen T.O."/>
            <person name="Kjaerboelling I."/>
            <person name="Rothschild-Mancinelli K."/>
            <person name="Lyhne E.K."/>
            <person name="Kogle M.E."/>
            <person name="Barry K."/>
            <person name="Clum A."/>
            <person name="Na H."/>
            <person name="Ledsgaard L."/>
            <person name="Lin J."/>
            <person name="Lipzen A."/>
            <person name="Kuo A."/>
            <person name="Riley R."/>
            <person name="Mondo S."/>
            <person name="LaButti K."/>
            <person name="Haridas S."/>
            <person name="Pangalinan J."/>
            <person name="Salamov A.A."/>
            <person name="Simmons B.A."/>
            <person name="Magnuson J.K."/>
            <person name="Chen J."/>
            <person name="Drula E."/>
            <person name="Henrissat B."/>
            <person name="Wiebenga A."/>
            <person name="Lubbers R.J."/>
            <person name="Gomes A.C."/>
            <person name="Makela M.R."/>
            <person name="Stajich J."/>
            <person name="Grigoriev I.V."/>
            <person name="Mortensen U.H."/>
            <person name="De vries R.P."/>
            <person name="Baker S.E."/>
            <person name="Andersen M.R."/>
        </authorList>
    </citation>
    <scope>NUCLEOTIDE SEQUENCE [LARGE SCALE GENOMIC DNA]</scope>
    <source>
        <strain evidence="2 3">CBS 600.67</strain>
    </source>
</reference>
<dbReference type="Pfam" id="PF00651">
    <property type="entry name" value="BTB"/>
    <property type="match status" value="1"/>
</dbReference>
<dbReference type="Gene3D" id="3.30.710.10">
    <property type="entry name" value="Potassium Channel Kv1.1, Chain A"/>
    <property type="match status" value="1"/>
</dbReference>
<protein>
    <recommendedName>
        <fullName evidence="1">BTB domain-containing protein</fullName>
    </recommendedName>
</protein>
<dbReference type="EMBL" id="JBFXLS010000018">
    <property type="protein sequence ID" value="KAL2829036.1"/>
    <property type="molecule type" value="Genomic_DNA"/>
</dbReference>
<accession>A0ABR4IMM5</accession>
<dbReference type="CDD" id="cd18186">
    <property type="entry name" value="BTB_POZ_ZBTB_KLHL-like"/>
    <property type="match status" value="1"/>
</dbReference>
<gene>
    <name evidence="2" type="ORF">BDW59DRAFT_178641</name>
</gene>
<feature type="domain" description="BTB" evidence="1">
    <location>
        <begin position="30"/>
        <end position="89"/>
    </location>
</feature>
<dbReference type="PANTHER" id="PTHR47843">
    <property type="entry name" value="BTB DOMAIN-CONTAINING PROTEIN-RELATED"/>
    <property type="match status" value="1"/>
</dbReference>
<keyword evidence="3" id="KW-1185">Reference proteome</keyword>
<evidence type="ECO:0000313" key="2">
    <source>
        <dbReference type="EMBL" id="KAL2829036.1"/>
    </source>
</evidence>
<organism evidence="2 3">
    <name type="scientific">Aspergillus cavernicola</name>
    <dbReference type="NCBI Taxonomy" id="176166"/>
    <lineage>
        <taxon>Eukaryota</taxon>
        <taxon>Fungi</taxon>
        <taxon>Dikarya</taxon>
        <taxon>Ascomycota</taxon>
        <taxon>Pezizomycotina</taxon>
        <taxon>Eurotiomycetes</taxon>
        <taxon>Eurotiomycetidae</taxon>
        <taxon>Eurotiales</taxon>
        <taxon>Aspergillaceae</taxon>
        <taxon>Aspergillus</taxon>
        <taxon>Aspergillus subgen. Nidulantes</taxon>
    </lineage>
</organism>
<dbReference type="Proteomes" id="UP001610335">
    <property type="component" value="Unassembled WGS sequence"/>
</dbReference>
<dbReference type="SUPFAM" id="SSF54695">
    <property type="entry name" value="POZ domain"/>
    <property type="match status" value="1"/>
</dbReference>
<sequence>MGNDQTLEADGNEGDLTASIQRYFHASTFSDLTIVTRVQKFEVHKLIICGQSEYFSQLFNHNWKEVTENVIRLEDDDPRAIEAMIHFMYGFNYDNSGSNQGRTSPMLFNVNIYQIRDKYGVPKLKEQAKEKFMVAIKACWEIDDFPIAITNAYSTTTSADRGLRDLLVSTCLEHLNELLENNDFKQVLRETLGFAADLVQSRGHHTSAITYHCPNCGKEWSLHSSGKVQYCPFCSCNADWRRNIKKIIFGYAVTGCSLTGNLPG</sequence>
<proteinExistence type="predicted"/>
<dbReference type="InterPro" id="IPR000210">
    <property type="entry name" value="BTB/POZ_dom"/>
</dbReference>
<comment type="caution">
    <text evidence="2">The sequence shown here is derived from an EMBL/GenBank/DDBJ whole genome shotgun (WGS) entry which is preliminary data.</text>
</comment>
<name>A0ABR4IMM5_9EURO</name>